<protein>
    <submittedName>
        <fullName evidence="2">Uncharacterized protein</fullName>
    </submittedName>
</protein>
<proteinExistence type="predicted"/>
<sequence length="224" mass="22975">MKTSSLLAVALTAALATSGYASSAHAQLGGLRKLAPGGGQPQATAGDPDAFLSETLETTKLVWSAATLLAHAVDEDGKQEEARAQLAAIQGASSLRELQAQKASFEANVATVNANAQDAAALQAKYDNASANQRTLMLNAAYNFTIGMMRNVELGQQAPTLISGLQSNPMQATKLGSLRAAAGLLGDQVQATRSMVGPMRTLLSRGGVEVPANATASSAKPIEL</sequence>
<accession>A0A1R4G1A8</accession>
<feature type="signal peptide" evidence="1">
    <location>
        <begin position="1"/>
        <end position="26"/>
    </location>
</feature>
<name>A0A1R4G1A8_BREDI</name>
<feature type="chain" id="PRO_5013340275" evidence="1">
    <location>
        <begin position="27"/>
        <end position="224"/>
    </location>
</feature>
<dbReference type="AlphaFoldDB" id="A0A1R4G1A8"/>
<dbReference type="RefSeq" id="WP_143276074.1">
    <property type="nucleotide sequence ID" value="NZ_FUIE01000045.1"/>
</dbReference>
<evidence type="ECO:0000313" key="3">
    <source>
        <dbReference type="Proteomes" id="UP000195766"/>
    </source>
</evidence>
<gene>
    <name evidence="2" type="ORF">FM111_08660</name>
</gene>
<dbReference type="EMBL" id="FUIE01000045">
    <property type="protein sequence ID" value="SJM62020.1"/>
    <property type="molecule type" value="Genomic_DNA"/>
</dbReference>
<reference evidence="2 3" key="1">
    <citation type="submission" date="2017-02" db="EMBL/GenBank/DDBJ databases">
        <authorList>
            <person name="Peterson S.W."/>
        </authorList>
    </citation>
    <scope>NUCLEOTIDE SEQUENCE [LARGE SCALE GENOMIC DNA]</scope>
    <source>
        <strain evidence="2 3">3F5N</strain>
    </source>
</reference>
<organism evidence="2 3">
    <name type="scientific">Brevundimonas diminuta 3F5N</name>
    <dbReference type="NCBI Taxonomy" id="1255603"/>
    <lineage>
        <taxon>Bacteria</taxon>
        <taxon>Pseudomonadati</taxon>
        <taxon>Pseudomonadota</taxon>
        <taxon>Alphaproteobacteria</taxon>
        <taxon>Caulobacterales</taxon>
        <taxon>Caulobacteraceae</taxon>
        <taxon>Brevundimonas</taxon>
    </lineage>
</organism>
<dbReference type="Proteomes" id="UP000195766">
    <property type="component" value="Unassembled WGS sequence"/>
</dbReference>
<evidence type="ECO:0000256" key="1">
    <source>
        <dbReference type="SAM" id="SignalP"/>
    </source>
</evidence>
<keyword evidence="1" id="KW-0732">Signal</keyword>
<evidence type="ECO:0000313" key="2">
    <source>
        <dbReference type="EMBL" id="SJM62020.1"/>
    </source>
</evidence>